<gene>
    <name evidence="2" type="ORF">BP00DRAFT_430199</name>
</gene>
<keyword evidence="3" id="KW-1185">Reference proteome</keyword>
<dbReference type="EMBL" id="KZ825591">
    <property type="protein sequence ID" value="PYI26613.1"/>
    <property type="molecule type" value="Genomic_DNA"/>
</dbReference>
<name>A0A2V5HYB6_9EURO</name>
<evidence type="ECO:0000313" key="3">
    <source>
        <dbReference type="Proteomes" id="UP000248817"/>
    </source>
</evidence>
<keyword evidence="1" id="KW-0812">Transmembrane</keyword>
<keyword evidence="1" id="KW-1133">Transmembrane helix</keyword>
<dbReference type="AlphaFoldDB" id="A0A2V5HYB6"/>
<feature type="transmembrane region" description="Helical" evidence="1">
    <location>
        <begin position="20"/>
        <end position="39"/>
    </location>
</feature>
<proteinExistence type="predicted"/>
<reference evidence="2 3" key="1">
    <citation type="submission" date="2018-02" db="EMBL/GenBank/DDBJ databases">
        <title>The genomes of Aspergillus section Nigri reveals drivers in fungal speciation.</title>
        <authorList>
            <consortium name="DOE Joint Genome Institute"/>
            <person name="Vesth T.C."/>
            <person name="Nybo J."/>
            <person name="Theobald S."/>
            <person name="Brandl J."/>
            <person name="Frisvad J.C."/>
            <person name="Nielsen K.F."/>
            <person name="Lyhne E.K."/>
            <person name="Kogle M.E."/>
            <person name="Kuo A."/>
            <person name="Riley R."/>
            <person name="Clum A."/>
            <person name="Nolan M."/>
            <person name="Lipzen A."/>
            <person name="Salamov A."/>
            <person name="Henrissat B."/>
            <person name="Wiebenga A."/>
            <person name="De vries R.P."/>
            <person name="Grigoriev I.V."/>
            <person name="Mortensen U.H."/>
            <person name="Andersen M.R."/>
            <person name="Baker S.E."/>
        </authorList>
    </citation>
    <scope>NUCLEOTIDE SEQUENCE [LARGE SCALE GENOMIC DNA]</scope>
    <source>
        <strain evidence="2 3">CBS 114.80</strain>
    </source>
</reference>
<evidence type="ECO:0000256" key="1">
    <source>
        <dbReference type="SAM" id="Phobius"/>
    </source>
</evidence>
<protein>
    <submittedName>
        <fullName evidence="2">Uncharacterized protein</fullName>
    </submittedName>
</protein>
<accession>A0A2V5HYB6</accession>
<evidence type="ECO:0000313" key="2">
    <source>
        <dbReference type="EMBL" id="PYI26613.1"/>
    </source>
</evidence>
<keyword evidence="1" id="KW-0472">Membrane</keyword>
<organism evidence="2 3">
    <name type="scientific">Aspergillus indologenus CBS 114.80</name>
    <dbReference type="NCBI Taxonomy" id="1450541"/>
    <lineage>
        <taxon>Eukaryota</taxon>
        <taxon>Fungi</taxon>
        <taxon>Dikarya</taxon>
        <taxon>Ascomycota</taxon>
        <taxon>Pezizomycotina</taxon>
        <taxon>Eurotiomycetes</taxon>
        <taxon>Eurotiomycetidae</taxon>
        <taxon>Eurotiales</taxon>
        <taxon>Aspergillaceae</taxon>
        <taxon>Aspergillus</taxon>
        <taxon>Aspergillus subgen. Circumdati</taxon>
    </lineage>
</organism>
<dbReference type="Proteomes" id="UP000248817">
    <property type="component" value="Unassembled WGS sequence"/>
</dbReference>
<sequence>MRIRPPKEKLHLTRHDRSLVIAWAAWGSGLLIRWANIWVQGFVSDLSARSSQGKHSKRRWKWGADS</sequence>